<feature type="domain" description="ABC3 transporter permease C-terminal" evidence="7">
    <location>
        <begin position="283"/>
        <end position="397"/>
    </location>
</feature>
<evidence type="ECO:0000313" key="9">
    <source>
        <dbReference type="EMBL" id="NER17342.1"/>
    </source>
</evidence>
<feature type="domain" description="MacB-like periplasmic core" evidence="8">
    <location>
        <begin position="427"/>
        <end position="587"/>
    </location>
</feature>
<evidence type="ECO:0000256" key="2">
    <source>
        <dbReference type="ARBA" id="ARBA00022475"/>
    </source>
</evidence>
<dbReference type="InterPro" id="IPR025857">
    <property type="entry name" value="MacB_PCD"/>
</dbReference>
<keyword evidence="5 6" id="KW-0472">Membrane</keyword>
<dbReference type="Pfam" id="PF12704">
    <property type="entry name" value="MacB_PCD"/>
    <property type="match status" value="2"/>
</dbReference>
<organism evidence="9 10">
    <name type="scientific">Spongiivirga citrea</name>
    <dbReference type="NCBI Taxonomy" id="1481457"/>
    <lineage>
        <taxon>Bacteria</taxon>
        <taxon>Pseudomonadati</taxon>
        <taxon>Bacteroidota</taxon>
        <taxon>Flavobacteriia</taxon>
        <taxon>Flavobacteriales</taxon>
        <taxon>Flavobacteriaceae</taxon>
        <taxon>Spongiivirga</taxon>
    </lineage>
</organism>
<dbReference type="PANTHER" id="PTHR30572">
    <property type="entry name" value="MEMBRANE COMPONENT OF TRANSPORTER-RELATED"/>
    <property type="match status" value="1"/>
</dbReference>
<keyword evidence="2" id="KW-1003">Cell membrane</keyword>
<keyword evidence="3 6" id="KW-0812">Transmembrane</keyword>
<name>A0A6M0CIJ3_9FLAO</name>
<evidence type="ECO:0000256" key="1">
    <source>
        <dbReference type="ARBA" id="ARBA00004651"/>
    </source>
</evidence>
<sequence length="786" mass="89036">MFKNYLKIAWRNLVQNKSFSILNIVGLALGLAVTTLIMLWINHELHFDKFHQNIDRIYEANNQLAVNGEIQTWNTTPQPMAAAIKKDYPEVERVARLNWDNTVLFSKDEKRIKGIGHAVDTDFLKIFDFPLVKGDQENIFSDAYSMIITEDFSKKLFGAENPVGKTIKVDNSETFTITGVLKNLPTNTRFQFEYLIPWSYLKQRGWVSDYWGNNNTTTFVMLKQGIDYAAFAAKIKDLRKNYDKEGADMITYLQPFSRTYLYSKFKNGLESGGRIDTIRLFGIIAIIVLVMACINFMNLSTARSQKRAKEVGVRKVIGARKKTLITQFLGESILISFIAALVALIIVFIVLPSFNSLVGKELSLDFSNKWFWFIAVGVILFTGILAGSYPAWYLSAFQPSAVLKGTFQKINAFITPRKVLVVTQFTVAIVLITATIIVREQIENAQDRSLGYNQNNLVFSWAEGDLSKNYSLLKNELLASGAATSVTRMTSPITSRNSDTWGLIWKGKDENDKTTITRMGTDQNIVKTMGFELVAGRDIDLQKFPTDSSAMILNETAVKHMGFEEPLGQIVIDDGKKWTVVGVIKDYIYESPYQKVVPMVIEAATPWARVIHIKFNNDNPIKENLAKTEAIFKKFNPEYPFEYYFADEQYARKFRSTQRVGSLASLFTILTIFISCLGLFGLASYMAENRKKEIGVRKVLGASVQSIAALLSKDFFKLILISFLVAVPISWYTMQNWLEDFSYRIDISWGVFVLVAFLVTVISILTVSYQSIKAAITNPVKSLRTE</sequence>
<feature type="transmembrane region" description="Helical" evidence="6">
    <location>
        <begin position="747"/>
        <end position="767"/>
    </location>
</feature>
<evidence type="ECO:0000256" key="3">
    <source>
        <dbReference type="ARBA" id="ARBA00022692"/>
    </source>
</evidence>
<keyword evidence="4 6" id="KW-1133">Transmembrane helix</keyword>
<dbReference type="InterPro" id="IPR050250">
    <property type="entry name" value="Macrolide_Exporter_MacB"/>
</dbReference>
<dbReference type="EMBL" id="JAABOQ010000003">
    <property type="protein sequence ID" value="NER17342.1"/>
    <property type="molecule type" value="Genomic_DNA"/>
</dbReference>
<comment type="caution">
    <text evidence="9">The sequence shown here is derived from an EMBL/GenBank/DDBJ whole genome shotgun (WGS) entry which is preliminary data.</text>
</comment>
<feature type="transmembrane region" description="Helical" evidence="6">
    <location>
        <begin position="370"/>
        <end position="394"/>
    </location>
</feature>
<feature type="transmembrane region" description="Helical" evidence="6">
    <location>
        <begin position="21"/>
        <end position="41"/>
    </location>
</feature>
<evidence type="ECO:0000313" key="10">
    <source>
        <dbReference type="Proteomes" id="UP000474296"/>
    </source>
</evidence>
<feature type="domain" description="ABC3 transporter permease C-terminal" evidence="7">
    <location>
        <begin position="666"/>
        <end position="779"/>
    </location>
</feature>
<feature type="transmembrane region" description="Helical" evidence="6">
    <location>
        <begin position="663"/>
        <end position="687"/>
    </location>
</feature>
<comment type="subcellular location">
    <subcellularLocation>
        <location evidence="1">Cell membrane</location>
        <topology evidence="1">Multi-pass membrane protein</topology>
    </subcellularLocation>
</comment>
<gene>
    <name evidence="9" type="ORF">GWK10_08970</name>
</gene>
<feature type="transmembrane region" description="Helical" evidence="6">
    <location>
        <begin position="328"/>
        <end position="350"/>
    </location>
</feature>
<protein>
    <submittedName>
        <fullName evidence="9">FtsX-like permease family protein</fullName>
    </submittedName>
</protein>
<feature type="domain" description="MacB-like periplasmic core" evidence="8">
    <location>
        <begin position="20"/>
        <end position="237"/>
    </location>
</feature>
<feature type="transmembrane region" description="Helical" evidence="6">
    <location>
        <begin position="715"/>
        <end position="735"/>
    </location>
</feature>
<evidence type="ECO:0000259" key="7">
    <source>
        <dbReference type="Pfam" id="PF02687"/>
    </source>
</evidence>
<dbReference type="RefSeq" id="WP_164031732.1">
    <property type="nucleotide sequence ID" value="NZ_JAABOQ010000003.1"/>
</dbReference>
<proteinExistence type="predicted"/>
<dbReference type="GO" id="GO:0022857">
    <property type="term" value="F:transmembrane transporter activity"/>
    <property type="evidence" value="ECO:0007669"/>
    <property type="project" value="TreeGrafter"/>
</dbReference>
<dbReference type="PANTHER" id="PTHR30572:SF18">
    <property type="entry name" value="ABC-TYPE MACROLIDE FAMILY EXPORT SYSTEM PERMEASE COMPONENT 2"/>
    <property type="match status" value="1"/>
</dbReference>
<feature type="transmembrane region" description="Helical" evidence="6">
    <location>
        <begin position="419"/>
        <end position="438"/>
    </location>
</feature>
<evidence type="ECO:0000259" key="8">
    <source>
        <dbReference type="Pfam" id="PF12704"/>
    </source>
</evidence>
<dbReference type="GO" id="GO:0005886">
    <property type="term" value="C:plasma membrane"/>
    <property type="evidence" value="ECO:0007669"/>
    <property type="project" value="UniProtKB-SubCell"/>
</dbReference>
<feature type="transmembrane region" description="Helical" evidence="6">
    <location>
        <begin position="280"/>
        <end position="299"/>
    </location>
</feature>
<evidence type="ECO:0000256" key="4">
    <source>
        <dbReference type="ARBA" id="ARBA00022989"/>
    </source>
</evidence>
<evidence type="ECO:0000256" key="5">
    <source>
        <dbReference type="ARBA" id="ARBA00023136"/>
    </source>
</evidence>
<keyword evidence="10" id="KW-1185">Reference proteome</keyword>
<accession>A0A6M0CIJ3</accession>
<dbReference type="InterPro" id="IPR003838">
    <property type="entry name" value="ABC3_permease_C"/>
</dbReference>
<dbReference type="Proteomes" id="UP000474296">
    <property type="component" value="Unassembled WGS sequence"/>
</dbReference>
<reference evidence="9 10" key="1">
    <citation type="submission" date="2020-01" db="EMBL/GenBank/DDBJ databases">
        <title>Spongiivirga citrea KCTC 32990T.</title>
        <authorList>
            <person name="Wang G."/>
        </authorList>
    </citation>
    <scope>NUCLEOTIDE SEQUENCE [LARGE SCALE GENOMIC DNA]</scope>
    <source>
        <strain evidence="9 10">KCTC 32990</strain>
    </source>
</reference>
<dbReference type="Pfam" id="PF02687">
    <property type="entry name" value="FtsX"/>
    <property type="match status" value="2"/>
</dbReference>
<evidence type="ECO:0000256" key="6">
    <source>
        <dbReference type="SAM" id="Phobius"/>
    </source>
</evidence>
<dbReference type="AlphaFoldDB" id="A0A6M0CIJ3"/>